<accession>A0A4Q1C7K5</accession>
<organism evidence="2 3">
    <name type="scientific">Oleiharenicola lentus</name>
    <dbReference type="NCBI Taxonomy" id="2508720"/>
    <lineage>
        <taxon>Bacteria</taxon>
        <taxon>Pseudomonadati</taxon>
        <taxon>Verrucomicrobiota</taxon>
        <taxon>Opitutia</taxon>
        <taxon>Opitutales</taxon>
        <taxon>Opitutaceae</taxon>
        <taxon>Oleiharenicola</taxon>
    </lineage>
</organism>
<feature type="signal peptide" evidence="1">
    <location>
        <begin position="1"/>
        <end position="22"/>
    </location>
</feature>
<comment type="caution">
    <text evidence="2">The sequence shown here is derived from an EMBL/GenBank/DDBJ whole genome shotgun (WGS) entry which is preliminary data.</text>
</comment>
<evidence type="ECO:0000313" key="2">
    <source>
        <dbReference type="EMBL" id="RXK54828.1"/>
    </source>
</evidence>
<dbReference type="EMBL" id="SDHX01000001">
    <property type="protein sequence ID" value="RXK54828.1"/>
    <property type="molecule type" value="Genomic_DNA"/>
</dbReference>
<proteinExistence type="predicted"/>
<keyword evidence="3" id="KW-1185">Reference proteome</keyword>
<reference evidence="2 3" key="1">
    <citation type="submission" date="2019-01" db="EMBL/GenBank/DDBJ databases">
        <title>Lacunisphaera sp. strain TWA-58.</title>
        <authorList>
            <person name="Chen W.-M."/>
        </authorList>
    </citation>
    <scope>NUCLEOTIDE SEQUENCE [LARGE SCALE GENOMIC DNA]</scope>
    <source>
        <strain evidence="2 3">TWA-58</strain>
    </source>
</reference>
<protein>
    <submittedName>
        <fullName evidence="2">Uncharacterized protein</fullName>
    </submittedName>
</protein>
<dbReference type="AlphaFoldDB" id="A0A4Q1C7K5"/>
<keyword evidence="1" id="KW-0732">Signal</keyword>
<feature type="chain" id="PRO_5020316192" evidence="1">
    <location>
        <begin position="23"/>
        <end position="160"/>
    </location>
</feature>
<gene>
    <name evidence="2" type="ORF">ESB00_02715</name>
</gene>
<dbReference type="Proteomes" id="UP000290218">
    <property type="component" value="Unassembled WGS sequence"/>
</dbReference>
<evidence type="ECO:0000256" key="1">
    <source>
        <dbReference type="SAM" id="SignalP"/>
    </source>
</evidence>
<dbReference type="RefSeq" id="WP_129046192.1">
    <property type="nucleotide sequence ID" value="NZ_SDHX01000001.1"/>
</dbReference>
<sequence length="160" mass="17206">MRTIHFLLTGLALFALPLRSLGQGNADRFGDLKAKIATLLSPRLQPTALPEKPANPFTVLMSAAPVSVTTEIPVEPVPIPTTLDDDQILAFAVARLRISGLVQRGGVTHLLINSASYKEADLVPLRAGGDTVYYIRLVLIGDSEVTFGYNQSTLTVKLPN</sequence>
<evidence type="ECO:0000313" key="3">
    <source>
        <dbReference type="Proteomes" id="UP000290218"/>
    </source>
</evidence>
<name>A0A4Q1C7K5_9BACT</name>